<evidence type="ECO:0000313" key="3">
    <source>
        <dbReference type="EMBL" id="VXC65597.1"/>
    </source>
</evidence>
<reference evidence="3 4" key="1">
    <citation type="submission" date="2019-10" db="EMBL/GenBank/DDBJ databases">
        <authorList>
            <person name="Karimi E."/>
        </authorList>
    </citation>
    <scope>NUCLEOTIDE SEQUENCE [LARGE SCALE GENOMIC DNA]</scope>
    <source>
        <strain evidence="3">Sphingobacterium sp. 8BC</strain>
    </source>
</reference>
<name>A0A654AE62_SPHMU</name>
<dbReference type="EMBL" id="CABWMV010000007">
    <property type="protein sequence ID" value="VXC65597.1"/>
    <property type="molecule type" value="Genomic_DNA"/>
</dbReference>
<organism evidence="3 4">
    <name type="scientific">Sphingobacterium multivorum</name>
    <dbReference type="NCBI Taxonomy" id="28454"/>
    <lineage>
        <taxon>Bacteria</taxon>
        <taxon>Pseudomonadati</taxon>
        <taxon>Bacteroidota</taxon>
        <taxon>Sphingobacteriia</taxon>
        <taxon>Sphingobacteriales</taxon>
        <taxon>Sphingobacteriaceae</taxon>
        <taxon>Sphingobacterium</taxon>
    </lineage>
</organism>
<keyword evidence="1" id="KW-0479">Metal-binding</keyword>
<dbReference type="AlphaFoldDB" id="A0A654AE62"/>
<evidence type="ECO:0000256" key="1">
    <source>
        <dbReference type="PROSITE-ProRule" id="PRU00325"/>
    </source>
</evidence>
<proteinExistence type="predicted"/>
<dbReference type="RefSeq" id="WP_070570213.1">
    <property type="nucleotide sequence ID" value="NZ_CP068086.1"/>
</dbReference>
<keyword evidence="1" id="KW-0862">Zinc</keyword>
<dbReference type="PROSITE" id="PS50966">
    <property type="entry name" value="ZF_SWIM"/>
    <property type="match status" value="1"/>
</dbReference>
<sequence>MEMELSSFEKQINSTILQRGKVYYQKGQVESLGETEDGVWGAVVAGSDDYFVEIEISKKGSVGDYGCDCPYDGDLCKHVVAVLYAIRDEKAIAPEDVPKTTKKKTKLSFQKLLDNISSDELKAFIVQYSKKDSSFKSDLELFFVEKDENFDIEKQIKDQIRKAIKTYSKHEFIDYGSSGKLARELQKILMQGQYYLSKNNILNGSLLCMAYIQEVMPVITYADDSNGSIGDAIDSGISLLTDIAVQSPVDLKEKIAVYLNKELQQDLYFDYGDFGYDMTDLYAQLCLDLSKIDDFLHFADVAIHKARLDRYDYRSSFFIQIKASILQKGNRTEEVQQLIEQQIHLPQMRKVQVEKAIENERFEEAKELLVEGIRLAEEAQHPRVIRDWEETLLHIAVLQNDIPMVRSFTEKFAIGYSFSSHYYNQWKNTYTSEEWRSVINDKINSIRAKSTGEKSSYSKHQDYWLLNEIGPIYIEENMFDQLLALVQRQTDLETILNYHEHLYKLYPAELMKLYSSLLDQHAESANKRNAYQRLMDIVFVIFKDIPSGRETLLAQMLHWKMIYRHRPAMMDELTNILDKINAQGE</sequence>
<gene>
    <name evidence="3" type="ORF">SPHINGO8BC_150337</name>
</gene>
<keyword evidence="1" id="KW-0863">Zinc-finger</keyword>
<protein>
    <recommendedName>
        <fullName evidence="2">SWIM-type domain-containing protein</fullName>
    </recommendedName>
</protein>
<dbReference type="GO" id="GO:0008270">
    <property type="term" value="F:zinc ion binding"/>
    <property type="evidence" value="ECO:0007669"/>
    <property type="project" value="UniProtKB-KW"/>
</dbReference>
<evidence type="ECO:0000259" key="2">
    <source>
        <dbReference type="PROSITE" id="PS50966"/>
    </source>
</evidence>
<dbReference type="InterPro" id="IPR007527">
    <property type="entry name" value="Znf_SWIM"/>
</dbReference>
<dbReference type="Proteomes" id="UP000432350">
    <property type="component" value="Unassembled WGS sequence"/>
</dbReference>
<accession>A0A654AE62</accession>
<dbReference type="Pfam" id="PF04434">
    <property type="entry name" value="SWIM"/>
    <property type="match status" value="1"/>
</dbReference>
<evidence type="ECO:0000313" key="4">
    <source>
        <dbReference type="Proteomes" id="UP000432350"/>
    </source>
</evidence>
<feature type="domain" description="SWIM-type" evidence="2">
    <location>
        <begin position="50"/>
        <end position="87"/>
    </location>
</feature>